<keyword evidence="1" id="KW-0812">Transmembrane</keyword>
<feature type="transmembrane region" description="Helical" evidence="1">
    <location>
        <begin position="518"/>
        <end position="539"/>
    </location>
</feature>
<evidence type="ECO:0000256" key="1">
    <source>
        <dbReference type="SAM" id="Phobius"/>
    </source>
</evidence>
<evidence type="ECO:0000256" key="2">
    <source>
        <dbReference type="SAM" id="SignalP"/>
    </source>
</evidence>
<feature type="transmembrane region" description="Helical" evidence="1">
    <location>
        <begin position="84"/>
        <end position="104"/>
    </location>
</feature>
<sequence>MSIFNISFWLIALLPLRAAARNCTYTFAKNEVVEWQPGACYRGTWNIISTCTTTIIACTWSIQHLNVPAREDSTVTQMRRKVKWMVITVLFPEWILIHAIFQFYTAFKALAAMEREGKAVEWPWWYRSPPLSWLPRSRDHLPSKDAEKQKVKSDDRKWTLTHCYFANMGGFIVVTPWKDENGQPVDGPKLSYPITANQLARSSYTYPPIVVEEIKDKSKQNWLGKLLAAVQILQLILSVITRHIQHAAFSQLETVTLTFAQGVASNNQAAESAQTSLEFEKHWDSLVSLLLNRPSYAGSDIWRKPASRIPNDNIPIYDKQNDIHPAMYLLALASALFGGMHAIAWNFEFPTAVEKLMWRVATTVSAGSPVVGLLVVPLAQFTRSSGDPRAFMKKCIILLRAFSLSASLDFPIAIAQAIQILEEGLRAAEPQRYQNAFPIKNWRDIQFLVSLRSFLSVPHEQMYAIPYDFDLHEDKEFVRNFRRLFNVLLGGDTKQLQSAAVTNKWPRKPVLPHEVNLGIFYITSLLYCASRLLLLGIAVSSIRKMPASVYEETDWTKYVPKFGANGG</sequence>
<organism evidence="3 4">
    <name type="scientific">Cordyceps confragosa</name>
    <name type="common">Lecanicillium lecanii</name>
    <dbReference type="NCBI Taxonomy" id="2714763"/>
    <lineage>
        <taxon>Eukaryota</taxon>
        <taxon>Fungi</taxon>
        <taxon>Dikarya</taxon>
        <taxon>Ascomycota</taxon>
        <taxon>Pezizomycotina</taxon>
        <taxon>Sordariomycetes</taxon>
        <taxon>Hypocreomycetidae</taxon>
        <taxon>Hypocreales</taxon>
        <taxon>Cordycipitaceae</taxon>
        <taxon>Akanthomyces</taxon>
    </lineage>
</organism>
<accession>A0A179I1U5</accession>
<feature type="transmembrane region" description="Helical" evidence="1">
    <location>
        <begin position="326"/>
        <end position="344"/>
    </location>
</feature>
<dbReference type="PANTHER" id="PTHR35043:SF8">
    <property type="entry name" value="DUF4220 DOMAIN-CONTAINING PROTEIN"/>
    <property type="match status" value="1"/>
</dbReference>
<name>A0A179I1U5_CORDF</name>
<keyword evidence="4" id="KW-1185">Reference proteome</keyword>
<feature type="chain" id="PRO_5008104058" evidence="2">
    <location>
        <begin position="21"/>
        <end position="567"/>
    </location>
</feature>
<dbReference type="EMBL" id="LUKN01004323">
    <property type="protein sequence ID" value="OAQ96152.1"/>
    <property type="molecule type" value="Genomic_DNA"/>
</dbReference>
<keyword evidence="1" id="KW-1133">Transmembrane helix</keyword>
<evidence type="ECO:0000313" key="4">
    <source>
        <dbReference type="Proteomes" id="UP000243081"/>
    </source>
</evidence>
<feature type="transmembrane region" description="Helical" evidence="1">
    <location>
        <begin position="356"/>
        <end position="376"/>
    </location>
</feature>
<comment type="caution">
    <text evidence="3">The sequence shown here is derived from an EMBL/GenBank/DDBJ whole genome shotgun (WGS) entry which is preliminary data.</text>
</comment>
<dbReference type="AlphaFoldDB" id="A0A179I1U5"/>
<keyword evidence="2" id="KW-0732">Signal</keyword>
<protein>
    <submittedName>
        <fullName evidence="3">Uncharacterized protein</fullName>
    </submittedName>
</protein>
<gene>
    <name evidence="3" type="ORF">LLEC1_03599</name>
</gene>
<proteinExistence type="predicted"/>
<evidence type="ECO:0000313" key="3">
    <source>
        <dbReference type="EMBL" id="OAQ96152.1"/>
    </source>
</evidence>
<keyword evidence="1" id="KW-0472">Membrane</keyword>
<dbReference type="Proteomes" id="UP000243081">
    <property type="component" value="Unassembled WGS sequence"/>
</dbReference>
<reference evidence="3 4" key="1">
    <citation type="submission" date="2016-03" db="EMBL/GenBank/DDBJ databases">
        <title>Fine-scale spatial genetic structure of a fungal parasite of coffee scale insects.</title>
        <authorList>
            <person name="Jackson D."/>
            <person name="Zemenick K.A."/>
            <person name="Malloure B."/>
            <person name="Quandt C.A."/>
            <person name="James T.Y."/>
        </authorList>
    </citation>
    <scope>NUCLEOTIDE SEQUENCE [LARGE SCALE GENOMIC DNA]</scope>
    <source>
        <strain evidence="3 4">UM487</strain>
    </source>
</reference>
<dbReference type="PANTHER" id="PTHR35043">
    <property type="entry name" value="TRANSCRIPTION FACTOR DOMAIN-CONTAINING PROTEIN"/>
    <property type="match status" value="1"/>
</dbReference>
<feature type="signal peptide" evidence="2">
    <location>
        <begin position="1"/>
        <end position="20"/>
    </location>
</feature>
<dbReference type="OMA" id="HCYFANM"/>
<dbReference type="OrthoDB" id="3061561at2759"/>